<dbReference type="EMBL" id="SOCA01000001">
    <property type="protein sequence ID" value="TDU80750.1"/>
    <property type="molecule type" value="Genomic_DNA"/>
</dbReference>
<protein>
    <submittedName>
        <fullName evidence="1">Uncharacterized protein DUF1398</fullName>
    </submittedName>
</protein>
<sequence>MNTQLITAAAQATLDGGTPFPTIVAQLIEAGVESYQVDYLSLRKTFYSGNGATVSTPLTIEGLPRVAAEFDAPALRANILDSQQNGQHFRAFTLRAMEAGVQGYIAFLRGKRVTYFGRQGDQHTEWFPGTSAP</sequence>
<dbReference type="InterPro" id="IPR036696">
    <property type="entry name" value="YdfO-like_sf"/>
</dbReference>
<organism evidence="1 2">
    <name type="scientific">Prosthecobacter fusiformis</name>
    <dbReference type="NCBI Taxonomy" id="48464"/>
    <lineage>
        <taxon>Bacteria</taxon>
        <taxon>Pseudomonadati</taxon>
        <taxon>Verrucomicrobiota</taxon>
        <taxon>Verrucomicrobiia</taxon>
        <taxon>Verrucomicrobiales</taxon>
        <taxon>Verrucomicrobiaceae</taxon>
        <taxon>Prosthecobacter</taxon>
    </lineage>
</organism>
<dbReference type="SUPFAM" id="SSF160419">
    <property type="entry name" value="YdfO-like"/>
    <property type="match status" value="2"/>
</dbReference>
<dbReference type="AlphaFoldDB" id="A0A4R7SNK1"/>
<comment type="caution">
    <text evidence="1">The sequence shown here is derived from an EMBL/GenBank/DDBJ whole genome shotgun (WGS) entry which is preliminary data.</text>
</comment>
<dbReference type="Proteomes" id="UP000295662">
    <property type="component" value="Unassembled WGS sequence"/>
</dbReference>
<dbReference type="Gene3D" id="3.30.1810.10">
    <property type="entry name" value="YdfO-like"/>
    <property type="match status" value="1"/>
</dbReference>
<gene>
    <name evidence="1" type="ORF">EI77_00047</name>
</gene>
<dbReference type="OrthoDB" id="5954591at2"/>
<evidence type="ECO:0000313" key="2">
    <source>
        <dbReference type="Proteomes" id="UP000295662"/>
    </source>
</evidence>
<dbReference type="Pfam" id="PF07166">
    <property type="entry name" value="DUF1398"/>
    <property type="match status" value="1"/>
</dbReference>
<accession>A0A4R7SNK1</accession>
<name>A0A4R7SNK1_9BACT</name>
<reference evidence="1 2" key="1">
    <citation type="submission" date="2019-03" db="EMBL/GenBank/DDBJ databases">
        <title>Genomic Encyclopedia of Archaeal and Bacterial Type Strains, Phase II (KMG-II): from individual species to whole genera.</title>
        <authorList>
            <person name="Goeker M."/>
        </authorList>
    </citation>
    <scope>NUCLEOTIDE SEQUENCE [LARGE SCALE GENOMIC DNA]</scope>
    <source>
        <strain evidence="1 2">ATCC 25309</strain>
    </source>
</reference>
<proteinExistence type="predicted"/>
<keyword evidence="2" id="KW-1185">Reference proteome</keyword>
<evidence type="ECO:0000313" key="1">
    <source>
        <dbReference type="EMBL" id="TDU80750.1"/>
    </source>
</evidence>
<dbReference type="InterPro" id="IPR009833">
    <property type="entry name" value="DUF1398"/>
</dbReference>